<dbReference type="OrthoDB" id="149885at2"/>
<evidence type="ECO:0000313" key="6">
    <source>
        <dbReference type="Proteomes" id="UP000248806"/>
    </source>
</evidence>
<reference evidence="5 6" key="1">
    <citation type="submission" date="2018-06" db="EMBL/GenBank/DDBJ databases">
        <title>Genomic Encyclopedia of Archaeal and Bacterial Type Strains, Phase II (KMG-II): from individual species to whole genera.</title>
        <authorList>
            <person name="Goeker M."/>
        </authorList>
    </citation>
    <scope>NUCLEOTIDE SEQUENCE [LARGE SCALE GENOMIC DNA]</scope>
    <source>
        <strain evidence="5 6">ATCC BAA-1881</strain>
    </source>
</reference>
<feature type="domain" description="DUF4352" evidence="4">
    <location>
        <begin position="347"/>
        <end position="457"/>
    </location>
</feature>
<keyword evidence="3" id="KW-0472">Membrane</keyword>
<keyword evidence="6" id="KW-1185">Reference proteome</keyword>
<feature type="region of interest" description="Disordered" evidence="2">
    <location>
        <begin position="180"/>
        <end position="202"/>
    </location>
</feature>
<dbReference type="RefSeq" id="WP_137686200.1">
    <property type="nucleotide sequence ID" value="NZ_BIFX01000001.1"/>
</dbReference>
<dbReference type="AlphaFoldDB" id="A0A326UAP7"/>
<protein>
    <submittedName>
        <fullName evidence="5">Uncharacterized protein DUF4352</fullName>
    </submittedName>
</protein>
<sequence length="465" mass="49874">MSQATCPQCHAPFTPGQRFCPNCGKQISSTGEGVIPTVAASNSSLPPTMAANSNEGLPPTMAAGSNPNLPPVGNSNPNLPPTMAAEDPANHQQPYSQYASGAYTPPPPPSYNGYPGGTPTPNDPYAPPPPPGPGMYSMPPIPPKKKNSLPWIIGAVVVVLVLAVCGGSLYGITQLFSKKSTDNKTQTTTDNNNNGDNSNDTATKSVTLTNLAISYATDQITFTSIEQADQFPDDTYTKTYSYEKKSNFVRIHMKEKQEGGRSAYFSYSSAFSLILPDKTTIKALNAGEFSGPKEGEQRENWVDFETKKPVDLNSLVLRLGTAEEAQMEFPLKSNADLSEYLPKQADLNKAFNYGPMKWTLNTAIQRYDAPGAQAKKGKVFVIVSLTASNPSSSDFWGYDYIRLKSGDTTAAPEYTSDDDDLNDLSAGASNVKGTLIFQVPPSDTYTLVFASGKNLSGTNVTFSIK</sequence>
<accession>A0A326UAP7</accession>
<keyword evidence="3" id="KW-1133">Transmembrane helix</keyword>
<comment type="caution">
    <text evidence="5">The sequence shown here is derived from an EMBL/GenBank/DDBJ whole genome shotgun (WGS) entry which is preliminary data.</text>
</comment>
<keyword evidence="3" id="KW-0812">Transmembrane</keyword>
<feature type="compositionally biased region" description="Polar residues" evidence="2">
    <location>
        <begin position="63"/>
        <end position="77"/>
    </location>
</feature>
<evidence type="ECO:0000313" key="5">
    <source>
        <dbReference type="EMBL" id="PZW32902.1"/>
    </source>
</evidence>
<dbReference type="Gene3D" id="2.60.40.1240">
    <property type="match status" value="1"/>
</dbReference>
<evidence type="ECO:0000256" key="1">
    <source>
        <dbReference type="ARBA" id="ARBA00022729"/>
    </source>
</evidence>
<keyword evidence="1" id="KW-0732">Signal</keyword>
<evidence type="ECO:0000256" key="2">
    <source>
        <dbReference type="SAM" id="MobiDB-lite"/>
    </source>
</evidence>
<evidence type="ECO:0000259" key="4">
    <source>
        <dbReference type="Pfam" id="PF11611"/>
    </source>
</evidence>
<dbReference type="InterPro" id="IPR029051">
    <property type="entry name" value="DUF4352"/>
</dbReference>
<dbReference type="Proteomes" id="UP000248806">
    <property type="component" value="Unassembled WGS sequence"/>
</dbReference>
<feature type="compositionally biased region" description="Pro residues" evidence="2">
    <location>
        <begin position="121"/>
        <end position="131"/>
    </location>
</feature>
<dbReference type="Pfam" id="PF11611">
    <property type="entry name" value="DUF4352"/>
    <property type="match status" value="1"/>
</dbReference>
<organism evidence="5 6">
    <name type="scientific">Thermosporothrix hazakensis</name>
    <dbReference type="NCBI Taxonomy" id="644383"/>
    <lineage>
        <taxon>Bacteria</taxon>
        <taxon>Bacillati</taxon>
        <taxon>Chloroflexota</taxon>
        <taxon>Ktedonobacteria</taxon>
        <taxon>Ktedonobacterales</taxon>
        <taxon>Thermosporotrichaceae</taxon>
        <taxon>Thermosporothrix</taxon>
    </lineage>
</organism>
<dbReference type="InterPro" id="IPR029050">
    <property type="entry name" value="Immunoprotect_excell_Ig-like"/>
</dbReference>
<feature type="compositionally biased region" description="Polar residues" evidence="2">
    <location>
        <begin position="39"/>
        <end position="55"/>
    </location>
</feature>
<proteinExistence type="predicted"/>
<feature type="region of interest" description="Disordered" evidence="2">
    <location>
        <begin position="38"/>
        <end position="131"/>
    </location>
</feature>
<name>A0A326UAP7_THEHA</name>
<feature type="transmembrane region" description="Helical" evidence="3">
    <location>
        <begin position="149"/>
        <end position="172"/>
    </location>
</feature>
<feature type="compositionally biased region" description="Low complexity" evidence="2">
    <location>
        <begin position="183"/>
        <end position="202"/>
    </location>
</feature>
<gene>
    <name evidence="5" type="ORF">EI42_01447</name>
</gene>
<feature type="compositionally biased region" description="Low complexity" evidence="2">
    <location>
        <begin position="111"/>
        <end position="120"/>
    </location>
</feature>
<dbReference type="EMBL" id="QKUF01000003">
    <property type="protein sequence ID" value="PZW32902.1"/>
    <property type="molecule type" value="Genomic_DNA"/>
</dbReference>
<evidence type="ECO:0000256" key="3">
    <source>
        <dbReference type="SAM" id="Phobius"/>
    </source>
</evidence>